<evidence type="ECO:0000313" key="2">
    <source>
        <dbReference type="Proteomes" id="UP001519332"/>
    </source>
</evidence>
<accession>A0ABS4T7A5</accession>
<dbReference type="InterPro" id="IPR013325">
    <property type="entry name" value="RNA_pol_sigma_r2"/>
</dbReference>
<dbReference type="Proteomes" id="UP001519332">
    <property type="component" value="Unassembled WGS sequence"/>
</dbReference>
<proteinExistence type="predicted"/>
<keyword evidence="2" id="KW-1185">Reference proteome</keyword>
<dbReference type="EMBL" id="JAGINW010000001">
    <property type="protein sequence ID" value="MBP2320283.1"/>
    <property type="molecule type" value="Genomic_DNA"/>
</dbReference>
<dbReference type="SUPFAM" id="SSF88659">
    <property type="entry name" value="Sigma3 and sigma4 domains of RNA polymerase sigma factors"/>
    <property type="match status" value="1"/>
</dbReference>
<protein>
    <submittedName>
        <fullName evidence="1">RNA polymerase sigma-70 factor (ECF subfamily)</fullName>
    </submittedName>
</protein>
<comment type="caution">
    <text evidence="1">The sequence shown here is derived from an EMBL/GenBank/DDBJ whole genome shotgun (WGS) entry which is preliminary data.</text>
</comment>
<gene>
    <name evidence="1" type="ORF">JOF56_000668</name>
</gene>
<dbReference type="InterPro" id="IPR013324">
    <property type="entry name" value="RNA_pol_sigma_r3/r4-like"/>
</dbReference>
<dbReference type="RefSeq" id="WP_209634239.1">
    <property type="nucleotide sequence ID" value="NZ_JAGINW010000001.1"/>
</dbReference>
<organism evidence="1 2">
    <name type="scientific">Kibdelosporangium banguiense</name>
    <dbReference type="NCBI Taxonomy" id="1365924"/>
    <lineage>
        <taxon>Bacteria</taxon>
        <taxon>Bacillati</taxon>
        <taxon>Actinomycetota</taxon>
        <taxon>Actinomycetes</taxon>
        <taxon>Pseudonocardiales</taxon>
        <taxon>Pseudonocardiaceae</taxon>
        <taxon>Kibdelosporangium</taxon>
    </lineage>
</organism>
<dbReference type="SUPFAM" id="SSF88946">
    <property type="entry name" value="Sigma2 domain of RNA polymerase sigma factors"/>
    <property type="match status" value="1"/>
</dbReference>
<evidence type="ECO:0000313" key="1">
    <source>
        <dbReference type="EMBL" id="MBP2320283.1"/>
    </source>
</evidence>
<sequence length="225" mass="25663">MPTQRPGHRVLQRIIAEPDLRFRATVDGYAHRYTLDRDDLYQAASERLLRQGNVEPDHEGLRGWLDRCVNYAALDMIKERNRQPVLMSELPERATSTPQESVGWEQWLTTLLAATLSPDQVRAVVELARDPDLDLRELAKIVDKSYAGARQLKSRAMAKLGRLIGLTSDERAAYRAWRRDEGPAEVARRLGIDPAQVDRLRRAASVKLRRFLSRDATGSRRQGRA</sequence>
<reference evidence="1 2" key="1">
    <citation type="submission" date="2021-03" db="EMBL/GenBank/DDBJ databases">
        <title>Sequencing the genomes of 1000 actinobacteria strains.</title>
        <authorList>
            <person name="Klenk H.-P."/>
        </authorList>
    </citation>
    <scope>NUCLEOTIDE SEQUENCE [LARGE SCALE GENOMIC DNA]</scope>
    <source>
        <strain evidence="1 2">DSM 46670</strain>
    </source>
</reference>
<name>A0ABS4T7A5_9PSEU</name>